<accession>A0A9W4WX22</accession>
<dbReference type="EMBL" id="CAMKVN010008000">
    <property type="protein sequence ID" value="CAI2192076.1"/>
    <property type="molecule type" value="Genomic_DNA"/>
</dbReference>
<dbReference type="AlphaFoldDB" id="A0A9W4WX22"/>
<name>A0A9W4WX22_9GLOM</name>
<evidence type="ECO:0000313" key="1">
    <source>
        <dbReference type="EMBL" id="CAI2192076.1"/>
    </source>
</evidence>
<proteinExistence type="predicted"/>
<sequence>FKKTKLPSIHEFHGILSGEYYDFYLETDILSFADVLTQLQKMSMEYDGLDPNYYVSLPSYF</sequence>
<feature type="non-terminal residue" evidence="1">
    <location>
        <position position="1"/>
    </location>
</feature>
<organism evidence="1 2">
    <name type="scientific">Funneliformis geosporum</name>
    <dbReference type="NCBI Taxonomy" id="1117311"/>
    <lineage>
        <taxon>Eukaryota</taxon>
        <taxon>Fungi</taxon>
        <taxon>Fungi incertae sedis</taxon>
        <taxon>Mucoromycota</taxon>
        <taxon>Glomeromycotina</taxon>
        <taxon>Glomeromycetes</taxon>
        <taxon>Glomerales</taxon>
        <taxon>Glomeraceae</taxon>
        <taxon>Funneliformis</taxon>
    </lineage>
</organism>
<gene>
    <name evidence="1" type="ORF">FWILDA_LOCUS15394</name>
</gene>
<reference evidence="1" key="1">
    <citation type="submission" date="2022-08" db="EMBL/GenBank/DDBJ databases">
        <authorList>
            <person name="Kallberg Y."/>
            <person name="Tangrot J."/>
            <person name="Rosling A."/>
        </authorList>
    </citation>
    <scope>NUCLEOTIDE SEQUENCE</scope>
    <source>
        <strain evidence="1">Wild A</strain>
    </source>
</reference>
<comment type="caution">
    <text evidence="1">The sequence shown here is derived from an EMBL/GenBank/DDBJ whole genome shotgun (WGS) entry which is preliminary data.</text>
</comment>
<dbReference type="Proteomes" id="UP001153678">
    <property type="component" value="Unassembled WGS sequence"/>
</dbReference>
<keyword evidence="2" id="KW-1185">Reference proteome</keyword>
<evidence type="ECO:0000313" key="2">
    <source>
        <dbReference type="Proteomes" id="UP001153678"/>
    </source>
</evidence>
<protein>
    <submittedName>
        <fullName evidence="1">12255_t:CDS:1</fullName>
    </submittedName>
</protein>